<reference evidence="8" key="1">
    <citation type="journal article" date="2020" name="mSystems">
        <title>Genome- and Community-Level Interaction Insights into Carbon Utilization and Element Cycling Functions of Hydrothermarchaeota in Hydrothermal Sediment.</title>
        <authorList>
            <person name="Zhou Z."/>
            <person name="Liu Y."/>
            <person name="Xu W."/>
            <person name="Pan J."/>
            <person name="Luo Z.H."/>
            <person name="Li M."/>
        </authorList>
    </citation>
    <scope>NUCLEOTIDE SEQUENCE [LARGE SCALE GENOMIC DNA]</scope>
    <source>
        <strain evidence="8">SpSt-488</strain>
    </source>
</reference>
<dbReference type="GO" id="GO:0005886">
    <property type="term" value="C:plasma membrane"/>
    <property type="evidence" value="ECO:0007669"/>
    <property type="project" value="InterPro"/>
</dbReference>
<keyword evidence="1" id="KW-1003">Cell membrane</keyword>
<gene>
    <name evidence="8" type="ORF">ENS41_01125</name>
</gene>
<evidence type="ECO:0000256" key="6">
    <source>
        <dbReference type="SAM" id="Phobius"/>
    </source>
</evidence>
<dbReference type="Pfam" id="PF06305">
    <property type="entry name" value="LapA_dom"/>
    <property type="match status" value="1"/>
</dbReference>
<evidence type="ECO:0000256" key="1">
    <source>
        <dbReference type="ARBA" id="ARBA00022475"/>
    </source>
</evidence>
<protein>
    <submittedName>
        <fullName evidence="8">DUF1049 domain-containing protein</fullName>
    </submittedName>
</protein>
<keyword evidence="3 6" id="KW-1133">Transmembrane helix</keyword>
<accession>A0A7C4CA37</accession>
<evidence type="ECO:0000313" key="8">
    <source>
        <dbReference type="EMBL" id="HGK27545.1"/>
    </source>
</evidence>
<sequence>MVTVRIILILVSFVLLFVLGWQNVQELTTVRIFYRTFFAVPVAFVMLYSFAFGALCVGIFTIISEIQLRARLARQRREMDALTEELRALRDAPLHYSPIPTSRPPALDDHVAEVEHD</sequence>
<evidence type="ECO:0000256" key="4">
    <source>
        <dbReference type="ARBA" id="ARBA00023136"/>
    </source>
</evidence>
<keyword evidence="5" id="KW-0175">Coiled coil</keyword>
<evidence type="ECO:0000259" key="7">
    <source>
        <dbReference type="Pfam" id="PF06305"/>
    </source>
</evidence>
<evidence type="ECO:0000256" key="2">
    <source>
        <dbReference type="ARBA" id="ARBA00022692"/>
    </source>
</evidence>
<dbReference type="InterPro" id="IPR010445">
    <property type="entry name" value="LapA_dom"/>
</dbReference>
<proteinExistence type="predicted"/>
<keyword evidence="2 6" id="KW-0812">Transmembrane</keyword>
<evidence type="ECO:0000256" key="5">
    <source>
        <dbReference type="SAM" id="Coils"/>
    </source>
</evidence>
<comment type="caution">
    <text evidence="8">The sequence shown here is derived from an EMBL/GenBank/DDBJ whole genome shotgun (WGS) entry which is preliminary data.</text>
</comment>
<dbReference type="AlphaFoldDB" id="A0A7C4CA37"/>
<evidence type="ECO:0000256" key="3">
    <source>
        <dbReference type="ARBA" id="ARBA00022989"/>
    </source>
</evidence>
<name>A0A7C4CA37_UNCW3</name>
<keyword evidence="4 6" id="KW-0472">Membrane</keyword>
<feature type="transmembrane region" description="Helical" evidence="6">
    <location>
        <begin position="36"/>
        <end position="63"/>
    </location>
</feature>
<dbReference type="EMBL" id="DSUT01000018">
    <property type="protein sequence ID" value="HGK27545.1"/>
    <property type="molecule type" value="Genomic_DNA"/>
</dbReference>
<feature type="domain" description="Lipopolysaccharide assembly protein A" evidence="7">
    <location>
        <begin position="26"/>
        <end position="86"/>
    </location>
</feature>
<organism evidence="8">
    <name type="scientific">candidate division WOR-3 bacterium</name>
    <dbReference type="NCBI Taxonomy" id="2052148"/>
    <lineage>
        <taxon>Bacteria</taxon>
        <taxon>Bacteria division WOR-3</taxon>
    </lineage>
</organism>
<feature type="coiled-coil region" evidence="5">
    <location>
        <begin position="65"/>
        <end position="92"/>
    </location>
</feature>